<dbReference type="Proteomes" id="UP001152795">
    <property type="component" value="Unassembled WGS sequence"/>
</dbReference>
<dbReference type="SUPFAM" id="SSF49599">
    <property type="entry name" value="TRAF domain-like"/>
    <property type="match status" value="1"/>
</dbReference>
<feature type="compositionally biased region" description="Polar residues" evidence="2">
    <location>
        <begin position="207"/>
        <end position="233"/>
    </location>
</feature>
<dbReference type="GO" id="GO:0043122">
    <property type="term" value="P:regulation of canonical NF-kappaB signal transduction"/>
    <property type="evidence" value="ECO:0007669"/>
    <property type="project" value="TreeGrafter"/>
</dbReference>
<accession>A0A6S7HDS1</accession>
<dbReference type="PANTHER" id="PTHR10131:SF94">
    <property type="entry name" value="TNF RECEPTOR-ASSOCIATED FACTOR 4"/>
    <property type="match status" value="1"/>
</dbReference>
<dbReference type="PROSITE" id="PS50144">
    <property type="entry name" value="MATH"/>
    <property type="match status" value="1"/>
</dbReference>
<keyword evidence="3" id="KW-0675">Receptor</keyword>
<keyword evidence="1" id="KW-0175">Coiled coil</keyword>
<dbReference type="InterPro" id="IPR008974">
    <property type="entry name" value="TRAF-like"/>
</dbReference>
<feature type="region of interest" description="Disordered" evidence="2">
    <location>
        <begin position="138"/>
        <end position="233"/>
    </location>
</feature>
<dbReference type="AlphaFoldDB" id="A0A6S7HDS1"/>
<name>A0A6S7HDS1_PARCT</name>
<dbReference type="OrthoDB" id="5949002at2759"/>
<proteinExistence type="predicted"/>
<dbReference type="InterPro" id="IPR049342">
    <property type="entry name" value="TRAF1-6_MATH_dom"/>
</dbReference>
<feature type="region of interest" description="Disordered" evidence="2">
    <location>
        <begin position="70"/>
        <end position="101"/>
    </location>
</feature>
<feature type="compositionally biased region" description="Low complexity" evidence="2">
    <location>
        <begin position="191"/>
        <end position="206"/>
    </location>
</feature>
<protein>
    <submittedName>
        <fullName evidence="3">TNF receptor-associated factor 5-like</fullName>
    </submittedName>
</protein>
<keyword evidence="4" id="KW-1185">Reference proteome</keyword>
<evidence type="ECO:0000313" key="4">
    <source>
        <dbReference type="Proteomes" id="UP001152795"/>
    </source>
</evidence>
<dbReference type="Gene3D" id="2.60.210.10">
    <property type="entry name" value="Apoptosis, Tumor Necrosis Factor Receptor Associated Protein 2, Chain A"/>
    <property type="match status" value="1"/>
</dbReference>
<dbReference type="GO" id="GO:0005164">
    <property type="term" value="F:tumor necrosis factor receptor binding"/>
    <property type="evidence" value="ECO:0007669"/>
    <property type="project" value="TreeGrafter"/>
</dbReference>
<comment type="caution">
    <text evidence="3">The sequence shown here is derived from an EMBL/GenBank/DDBJ whole genome shotgun (WGS) entry which is preliminary data.</text>
</comment>
<feature type="compositionally biased region" description="Basic residues" evidence="2">
    <location>
        <begin position="79"/>
        <end position="88"/>
    </location>
</feature>
<dbReference type="Pfam" id="PF21355">
    <property type="entry name" value="TRAF-mep_MATH"/>
    <property type="match status" value="1"/>
</dbReference>
<evidence type="ECO:0000256" key="1">
    <source>
        <dbReference type="SAM" id="Coils"/>
    </source>
</evidence>
<sequence length="810" mass="92598">MSAVAVVAPVITPPGSWQYGDPSLTNLRLSLLDRGQSDGVTRRKRTGSSRSRHSWRWSWKQMLTKPFQNQIWTRGGSLRGKRNRKKRKSESQNVSKNSVETRKTMDELKRIWYCDVNESSEESSDDELSERDRRRSCYPRIFGSDSSSSDSDTEFEEEHQVSEYVRDGPSRIKVDIIREDEGTGEDLGRISETSSQTSDTSDSSSEINLIQSPKQGTISQVVHPNNPDTNGYQNILRQNESMKRYEVIEMKRTDYEQQPPTEKEREEIERNTVYPEPTIVCHPVAKTAHIKAIVIPESRNSTTYAQVPSASQATAKSDLESDYINKAIADSSNTVNYGPQFITVSGQITDKSKVEPNNSDMNTNGFSHDASTQEVNSKGGEEQADRINPRVMTSTHGLINNYRNGRVISVRQIYHQDILKRVDELCAQCGEEVYGGNETKSESYAVENGGTCHESARFTTQESGMKKYSFNGNFHDLDSPQEGWRKESSEKQPTKDVVPDYPSTYPKTTHYQMSSQNEEQYSTLQCEFKRFGCKFSGTSTAVDKHMQSSLNDHLKLVSKLAQDQKEQLESQQLEQQKQSLLIQQLTDTVNNLEKLVREQHQVSQSQEKTVHTLKDQMKDQRKQSQRFERDITNQVQTLNQSPISSVPTSPCAAEFVLPIRNFRKRLRRVQDGEIDDPLMSEPFYTGSYGYKLSMWVYLNGRGKTLGDWVSVYARVMPSDHDNILSWPVRPMYTFTLLDQSEGEKEHVVRKRKVNDIKRDGGKHHGIHRPEGGERSVIVGFDDFVTHAQLEKRKYLVEDCLFLKLEANIMY</sequence>
<reference evidence="3" key="1">
    <citation type="submission" date="2020-04" db="EMBL/GenBank/DDBJ databases">
        <authorList>
            <person name="Alioto T."/>
            <person name="Alioto T."/>
            <person name="Gomez Garrido J."/>
        </authorList>
    </citation>
    <scope>NUCLEOTIDE SEQUENCE</scope>
    <source>
        <strain evidence="3">A484AB</strain>
    </source>
</reference>
<gene>
    <name evidence="3" type="ORF">PACLA_8A013532</name>
</gene>
<feature type="compositionally biased region" description="Basic and acidic residues" evidence="2">
    <location>
        <begin position="158"/>
        <end position="189"/>
    </location>
</feature>
<dbReference type="GO" id="GO:0031625">
    <property type="term" value="F:ubiquitin protein ligase binding"/>
    <property type="evidence" value="ECO:0007669"/>
    <property type="project" value="TreeGrafter"/>
</dbReference>
<dbReference type="EMBL" id="CACRXK020004078">
    <property type="protein sequence ID" value="CAB4001397.1"/>
    <property type="molecule type" value="Genomic_DNA"/>
</dbReference>
<feature type="coiled-coil region" evidence="1">
    <location>
        <begin position="551"/>
        <end position="630"/>
    </location>
</feature>
<organism evidence="3 4">
    <name type="scientific">Paramuricea clavata</name>
    <name type="common">Red gorgonian</name>
    <name type="synonym">Violescent sea-whip</name>
    <dbReference type="NCBI Taxonomy" id="317549"/>
    <lineage>
        <taxon>Eukaryota</taxon>
        <taxon>Metazoa</taxon>
        <taxon>Cnidaria</taxon>
        <taxon>Anthozoa</taxon>
        <taxon>Octocorallia</taxon>
        <taxon>Malacalcyonacea</taxon>
        <taxon>Plexauridae</taxon>
        <taxon>Paramuricea</taxon>
    </lineage>
</organism>
<dbReference type="PANTHER" id="PTHR10131">
    <property type="entry name" value="TNF RECEPTOR ASSOCIATED FACTOR"/>
    <property type="match status" value="1"/>
</dbReference>
<evidence type="ECO:0000313" key="3">
    <source>
        <dbReference type="EMBL" id="CAB4001397.1"/>
    </source>
</evidence>
<feature type="region of interest" description="Disordered" evidence="2">
    <location>
        <begin position="476"/>
        <end position="497"/>
    </location>
</feature>
<dbReference type="InterPro" id="IPR002083">
    <property type="entry name" value="MATH/TRAF_dom"/>
</dbReference>
<evidence type="ECO:0000256" key="2">
    <source>
        <dbReference type="SAM" id="MobiDB-lite"/>
    </source>
</evidence>